<feature type="region of interest" description="Disordered" evidence="8">
    <location>
        <begin position="457"/>
        <end position="479"/>
    </location>
</feature>
<feature type="domain" description="Xylanolytic transcriptional activator regulatory" evidence="9">
    <location>
        <begin position="151"/>
        <end position="231"/>
    </location>
</feature>
<dbReference type="InterPro" id="IPR007219">
    <property type="entry name" value="XnlR_reg_dom"/>
</dbReference>
<dbReference type="Pfam" id="PF04082">
    <property type="entry name" value="Fungal_trans"/>
    <property type="match status" value="1"/>
</dbReference>
<protein>
    <recommendedName>
        <fullName evidence="9">Xylanolytic transcriptional activator regulatory domain-containing protein</fullName>
    </recommendedName>
</protein>
<name>Q0CYQ4_ASPTN</name>
<proteinExistence type="predicted"/>
<dbReference type="HOGENOM" id="CLU_496929_0_0_1"/>
<keyword evidence="2" id="KW-0479">Metal-binding</keyword>
<dbReference type="GO" id="GO:0043565">
    <property type="term" value="F:sequence-specific DNA binding"/>
    <property type="evidence" value="ECO:0007669"/>
    <property type="project" value="TreeGrafter"/>
</dbReference>
<evidence type="ECO:0000256" key="1">
    <source>
        <dbReference type="ARBA" id="ARBA00004123"/>
    </source>
</evidence>
<organism evidence="10 11">
    <name type="scientific">Aspergillus terreus (strain NIH 2624 / FGSC A1156)</name>
    <dbReference type="NCBI Taxonomy" id="341663"/>
    <lineage>
        <taxon>Eukaryota</taxon>
        <taxon>Fungi</taxon>
        <taxon>Dikarya</taxon>
        <taxon>Ascomycota</taxon>
        <taxon>Pezizomycotina</taxon>
        <taxon>Eurotiomycetes</taxon>
        <taxon>Eurotiomycetidae</taxon>
        <taxon>Eurotiales</taxon>
        <taxon>Aspergillaceae</taxon>
        <taxon>Aspergillus</taxon>
        <taxon>Aspergillus subgen. Circumdati</taxon>
    </lineage>
</organism>
<evidence type="ECO:0000256" key="3">
    <source>
        <dbReference type="ARBA" id="ARBA00022833"/>
    </source>
</evidence>
<evidence type="ECO:0000259" key="9">
    <source>
        <dbReference type="SMART" id="SM00906"/>
    </source>
</evidence>
<dbReference type="PANTHER" id="PTHR47782:SF12">
    <property type="entry name" value="ZN(II)2CYS6 TRANSCRIPTION FACTOR (EUROFUNG)"/>
    <property type="match status" value="1"/>
</dbReference>
<dbReference type="Proteomes" id="UP000007963">
    <property type="component" value="Unassembled WGS sequence"/>
</dbReference>
<keyword evidence="6" id="KW-0804">Transcription</keyword>
<dbReference type="GO" id="GO:0000981">
    <property type="term" value="F:DNA-binding transcription factor activity, RNA polymerase II-specific"/>
    <property type="evidence" value="ECO:0007669"/>
    <property type="project" value="TreeGrafter"/>
</dbReference>
<gene>
    <name evidence="10" type="ORF">ATEG_01180</name>
</gene>
<evidence type="ECO:0000256" key="6">
    <source>
        <dbReference type="ARBA" id="ARBA00023163"/>
    </source>
</evidence>
<evidence type="ECO:0000256" key="8">
    <source>
        <dbReference type="SAM" id="MobiDB-lite"/>
    </source>
</evidence>
<keyword evidence="3" id="KW-0862">Zinc</keyword>
<evidence type="ECO:0000313" key="11">
    <source>
        <dbReference type="Proteomes" id="UP000007963"/>
    </source>
</evidence>
<evidence type="ECO:0000256" key="2">
    <source>
        <dbReference type="ARBA" id="ARBA00022723"/>
    </source>
</evidence>
<dbReference type="GeneID" id="4315798"/>
<keyword evidence="5" id="KW-0238">DNA-binding</keyword>
<dbReference type="OMA" id="NMMANER"/>
<dbReference type="PANTHER" id="PTHR47782">
    <property type="entry name" value="ZN(II)2CYS6 TRANSCRIPTION FACTOR (EUROFUNG)-RELATED"/>
    <property type="match status" value="1"/>
</dbReference>
<dbReference type="InterPro" id="IPR052202">
    <property type="entry name" value="Yeast_MetPath_Reg"/>
</dbReference>
<evidence type="ECO:0000313" key="10">
    <source>
        <dbReference type="EMBL" id="EAU37937.1"/>
    </source>
</evidence>
<dbReference type="OrthoDB" id="4468950at2759"/>
<accession>Q0CYQ4</accession>
<dbReference type="GO" id="GO:0006351">
    <property type="term" value="P:DNA-templated transcription"/>
    <property type="evidence" value="ECO:0007669"/>
    <property type="project" value="InterPro"/>
</dbReference>
<keyword evidence="7" id="KW-0539">Nucleus</keyword>
<dbReference type="GO" id="GO:0045944">
    <property type="term" value="P:positive regulation of transcription by RNA polymerase II"/>
    <property type="evidence" value="ECO:0007669"/>
    <property type="project" value="TreeGrafter"/>
</dbReference>
<comment type="subcellular location">
    <subcellularLocation>
        <location evidence="1">Nucleus</location>
    </subcellularLocation>
</comment>
<dbReference type="SMART" id="SM00906">
    <property type="entry name" value="Fungal_trans"/>
    <property type="match status" value="1"/>
</dbReference>
<reference evidence="11" key="1">
    <citation type="submission" date="2005-09" db="EMBL/GenBank/DDBJ databases">
        <title>Annotation of the Aspergillus terreus NIH2624 genome.</title>
        <authorList>
            <person name="Birren B.W."/>
            <person name="Lander E.S."/>
            <person name="Galagan J.E."/>
            <person name="Nusbaum C."/>
            <person name="Devon K."/>
            <person name="Henn M."/>
            <person name="Ma L.-J."/>
            <person name="Jaffe D.B."/>
            <person name="Butler J."/>
            <person name="Alvarez P."/>
            <person name="Gnerre S."/>
            <person name="Grabherr M."/>
            <person name="Kleber M."/>
            <person name="Mauceli E.W."/>
            <person name="Brockman W."/>
            <person name="Rounsley S."/>
            <person name="Young S.K."/>
            <person name="LaButti K."/>
            <person name="Pushparaj V."/>
            <person name="DeCaprio D."/>
            <person name="Crawford M."/>
            <person name="Koehrsen M."/>
            <person name="Engels R."/>
            <person name="Montgomery P."/>
            <person name="Pearson M."/>
            <person name="Howarth C."/>
            <person name="Larson L."/>
            <person name="Luoma S."/>
            <person name="White J."/>
            <person name="Alvarado L."/>
            <person name="Kodira C.D."/>
            <person name="Zeng Q."/>
            <person name="Oleary S."/>
            <person name="Yandava C."/>
            <person name="Denning D.W."/>
            <person name="Nierman W.C."/>
            <person name="Milne T."/>
            <person name="Madden K."/>
        </authorList>
    </citation>
    <scope>NUCLEOTIDE SEQUENCE [LARGE SCALE GENOMIC DNA]</scope>
    <source>
        <strain evidence="11">NIH 2624 / FGSC A1156</strain>
    </source>
</reference>
<evidence type="ECO:0000256" key="7">
    <source>
        <dbReference type="ARBA" id="ARBA00023242"/>
    </source>
</evidence>
<dbReference type="RefSeq" id="XP_001208545.1">
    <property type="nucleotide sequence ID" value="XM_001208545.1"/>
</dbReference>
<sequence length="548" mass="62409">MFGMERKMPQEGFQKSLRLRRLAARMPRSQMNIGLIYPLFTTGFVTMLESLSRSNDDHQENNDTTVIFYLVVSIGAVHAEQAHLLNDLKGDTGIQAYRNAFTQGLSAEALYRKAIDVLETGIQNLAPRISLVQILNLISIYASHRPSDNKQWHIGGIAIRCADIFEKLAIELGLHRHNDNWKLSEDELDLRRRVFWTTYAIEITLAFNLGRPASISFEDADAPFPKATEDMIMPIHHFRHRQIQEQMLSQVYRGRKRNIPTSTEETQLILDKLQDQLDRWHLELYELHRQSTSPYPVEYWDRLHYSTSAALSRPTPLVPRPAPPSHERCFMSSGRVIEIHDQLIRQFRLPNSWMLLQGLTLSAVSMIVTARTNAIVLSKRLGFDNLLDSITRWVRKLCVVMAVMRERWPAFATNNLEDMLDKISRDTVRHIINMMANERLAKGSSLDSAVPDAMQPATPSLLPARQANRETPGPDSAPIEQMNYTMLQSPGSFMETTADQHVSSALQSEIDGGLIGFDSDPIWGSFDNLFEANALQSFFGLFSGQEYI</sequence>
<evidence type="ECO:0000256" key="5">
    <source>
        <dbReference type="ARBA" id="ARBA00023125"/>
    </source>
</evidence>
<dbReference type="AlphaFoldDB" id="Q0CYQ4"/>
<dbReference type="EMBL" id="CH476595">
    <property type="protein sequence ID" value="EAU37937.1"/>
    <property type="molecule type" value="Genomic_DNA"/>
</dbReference>
<evidence type="ECO:0000256" key="4">
    <source>
        <dbReference type="ARBA" id="ARBA00023015"/>
    </source>
</evidence>
<dbReference type="GO" id="GO:0008270">
    <property type="term" value="F:zinc ion binding"/>
    <property type="evidence" value="ECO:0007669"/>
    <property type="project" value="InterPro"/>
</dbReference>
<keyword evidence="4" id="KW-0805">Transcription regulation</keyword>
<dbReference type="VEuPathDB" id="FungiDB:ATEG_01180"/>
<dbReference type="CDD" id="cd12148">
    <property type="entry name" value="fungal_TF_MHR"/>
    <property type="match status" value="1"/>
</dbReference>
<dbReference type="GO" id="GO:0005634">
    <property type="term" value="C:nucleus"/>
    <property type="evidence" value="ECO:0007669"/>
    <property type="project" value="UniProtKB-SubCell"/>
</dbReference>